<dbReference type="GO" id="GO:0005886">
    <property type="term" value="C:plasma membrane"/>
    <property type="evidence" value="ECO:0007669"/>
    <property type="project" value="UniProtKB-SubCell"/>
</dbReference>
<feature type="transmembrane region" description="Helical" evidence="8">
    <location>
        <begin position="12"/>
        <end position="36"/>
    </location>
</feature>
<comment type="subcellular location">
    <subcellularLocation>
        <location evidence="1">Cell membrane</location>
        <topology evidence="1">Multi-pass membrane protein</topology>
    </subcellularLocation>
</comment>
<evidence type="ECO:0000256" key="2">
    <source>
        <dbReference type="ARBA" id="ARBA00022475"/>
    </source>
</evidence>
<evidence type="ECO:0000256" key="6">
    <source>
        <dbReference type="ARBA" id="ARBA00022989"/>
    </source>
</evidence>
<accession>A0A1G2SJC2</accession>
<feature type="transmembrane region" description="Helical" evidence="8">
    <location>
        <begin position="330"/>
        <end position="350"/>
    </location>
</feature>
<dbReference type="Pfam" id="PF13231">
    <property type="entry name" value="PMT_2"/>
    <property type="match status" value="1"/>
</dbReference>
<dbReference type="InterPro" id="IPR050297">
    <property type="entry name" value="LipidA_mod_glycosyltrf_83"/>
</dbReference>
<proteinExistence type="predicted"/>
<evidence type="ECO:0000313" key="11">
    <source>
        <dbReference type="Proteomes" id="UP000178168"/>
    </source>
</evidence>
<feature type="transmembrane region" description="Helical" evidence="8">
    <location>
        <begin position="277"/>
        <end position="296"/>
    </location>
</feature>
<dbReference type="PANTHER" id="PTHR33908">
    <property type="entry name" value="MANNOSYLTRANSFERASE YKCB-RELATED"/>
    <property type="match status" value="1"/>
</dbReference>
<sequence>MAQVIEIEAKPTWFSTPIALGFILMFILLGVIARFWNIGAEGLRLDESQSVWQASHSLEFIRMYMLKNVHLPLHNSLLHWWMGVFGTSEGAVRALALIPGLLSIPALYLLAREFLSRRFALFAAALGSLSPFWVWYSREIRMYSLLTLITILSYYYFIKAIKEDRAIWYIFYGASALVGIYTHYFFFLVLLSQLVFFFTTWKINWGGSEAAPEKKWHMLIRFLFVALVVIGAFAPWVYSLAQHYGSGSLAPVLTKPTTFNIVLAFYEFMFGFQPDSIMPSLVAGWPLVILGGFVFLTKRHPISAITLILILGMLIPIAVGFAASQYMPLFLSRYFIIVTPLLFIFLAWFVSELPGGRAQTLIGAGMLGLFAVLLLNQMTSPQVPTRENYREAAQYVAAQAGPRDIVVASPPYLIYPIQYYYRGEAALSTLPIWDKRKGGIPEATDAVIAADAQTLKEDHRRLYFIVSMDLYSATESKLYLDNHFTKLEKRQFSKNVWVHVYQTEYDTLEQSPATTTVITDILSEKELETM</sequence>
<evidence type="ECO:0000256" key="3">
    <source>
        <dbReference type="ARBA" id="ARBA00022676"/>
    </source>
</evidence>
<evidence type="ECO:0000259" key="9">
    <source>
        <dbReference type="Pfam" id="PF13231"/>
    </source>
</evidence>
<dbReference type="GO" id="GO:0016763">
    <property type="term" value="F:pentosyltransferase activity"/>
    <property type="evidence" value="ECO:0007669"/>
    <property type="project" value="TreeGrafter"/>
</dbReference>
<evidence type="ECO:0000313" key="10">
    <source>
        <dbReference type="EMBL" id="OHA84739.1"/>
    </source>
</evidence>
<feature type="transmembrane region" description="Helical" evidence="8">
    <location>
        <begin position="90"/>
        <end position="111"/>
    </location>
</feature>
<keyword evidence="2" id="KW-1003">Cell membrane</keyword>
<evidence type="ECO:0000256" key="4">
    <source>
        <dbReference type="ARBA" id="ARBA00022679"/>
    </source>
</evidence>
<keyword evidence="7 8" id="KW-0472">Membrane</keyword>
<feature type="domain" description="Glycosyltransferase RgtA/B/C/D-like" evidence="9">
    <location>
        <begin position="72"/>
        <end position="201"/>
    </location>
</feature>
<evidence type="ECO:0000256" key="1">
    <source>
        <dbReference type="ARBA" id="ARBA00004651"/>
    </source>
</evidence>
<reference evidence="10 11" key="1">
    <citation type="journal article" date="2016" name="Nat. Commun.">
        <title>Thousands of microbial genomes shed light on interconnected biogeochemical processes in an aquifer system.</title>
        <authorList>
            <person name="Anantharaman K."/>
            <person name="Brown C.T."/>
            <person name="Hug L.A."/>
            <person name="Sharon I."/>
            <person name="Castelle C.J."/>
            <person name="Probst A.J."/>
            <person name="Thomas B.C."/>
            <person name="Singh A."/>
            <person name="Wilkins M.J."/>
            <person name="Karaoz U."/>
            <person name="Brodie E.L."/>
            <person name="Williams K.H."/>
            <person name="Hubbard S.S."/>
            <person name="Banfield J.F."/>
        </authorList>
    </citation>
    <scope>NUCLEOTIDE SEQUENCE [LARGE SCALE GENOMIC DNA]</scope>
</reference>
<dbReference type="EMBL" id="MHUZ01000035">
    <property type="protein sequence ID" value="OHA84739.1"/>
    <property type="molecule type" value="Genomic_DNA"/>
</dbReference>
<gene>
    <name evidence="10" type="ORF">A2591_03410</name>
</gene>
<evidence type="ECO:0000256" key="8">
    <source>
        <dbReference type="SAM" id="Phobius"/>
    </source>
</evidence>
<keyword evidence="6 8" id="KW-1133">Transmembrane helix</keyword>
<feature type="transmembrane region" description="Helical" evidence="8">
    <location>
        <begin position="302"/>
        <end position="323"/>
    </location>
</feature>
<dbReference type="AlphaFoldDB" id="A0A1G2SJC2"/>
<keyword evidence="5 8" id="KW-0812">Transmembrane</keyword>
<comment type="caution">
    <text evidence="10">The sequence shown here is derived from an EMBL/GenBank/DDBJ whole genome shotgun (WGS) entry which is preliminary data.</text>
</comment>
<dbReference type="GO" id="GO:0009103">
    <property type="term" value="P:lipopolysaccharide biosynthetic process"/>
    <property type="evidence" value="ECO:0007669"/>
    <property type="project" value="UniProtKB-ARBA"/>
</dbReference>
<organism evidence="10 11">
    <name type="scientific">Candidatus Yonathbacteria bacterium RIFOXYD1_FULL_52_36</name>
    <dbReference type="NCBI Taxonomy" id="1802730"/>
    <lineage>
        <taxon>Bacteria</taxon>
        <taxon>Candidatus Yonathiibacteriota</taxon>
    </lineage>
</organism>
<keyword evidence="4" id="KW-0808">Transferase</keyword>
<feature type="transmembrane region" description="Helical" evidence="8">
    <location>
        <begin position="356"/>
        <end position="376"/>
    </location>
</feature>
<feature type="transmembrane region" description="Helical" evidence="8">
    <location>
        <begin position="170"/>
        <end position="198"/>
    </location>
</feature>
<dbReference type="PANTHER" id="PTHR33908:SF11">
    <property type="entry name" value="MEMBRANE PROTEIN"/>
    <property type="match status" value="1"/>
</dbReference>
<feature type="transmembrane region" description="Helical" evidence="8">
    <location>
        <begin position="142"/>
        <end position="158"/>
    </location>
</feature>
<dbReference type="Proteomes" id="UP000178168">
    <property type="component" value="Unassembled WGS sequence"/>
</dbReference>
<feature type="transmembrane region" description="Helical" evidence="8">
    <location>
        <begin position="118"/>
        <end position="136"/>
    </location>
</feature>
<evidence type="ECO:0000256" key="5">
    <source>
        <dbReference type="ARBA" id="ARBA00022692"/>
    </source>
</evidence>
<feature type="transmembrane region" description="Helical" evidence="8">
    <location>
        <begin position="218"/>
        <end position="238"/>
    </location>
</feature>
<keyword evidence="3" id="KW-0328">Glycosyltransferase</keyword>
<dbReference type="InterPro" id="IPR038731">
    <property type="entry name" value="RgtA/B/C-like"/>
</dbReference>
<dbReference type="STRING" id="1802730.A2591_03410"/>
<protein>
    <recommendedName>
        <fullName evidence="9">Glycosyltransferase RgtA/B/C/D-like domain-containing protein</fullName>
    </recommendedName>
</protein>
<name>A0A1G2SJC2_9BACT</name>
<evidence type="ECO:0000256" key="7">
    <source>
        <dbReference type="ARBA" id="ARBA00023136"/>
    </source>
</evidence>